<dbReference type="AlphaFoldDB" id="A0A6P2BTQ8"/>
<sequence length="104" mass="10723">MTLEALAAGTPVATVAQAASHLTGRQVVPGLAIITVLLLALVIWFGPRDSERDPGDSRTADGSVHAADLRDSPEDFPGAVTGEEVGAVFPVVEDAHEGATAHRE</sequence>
<dbReference type="Proteomes" id="UP000460272">
    <property type="component" value="Unassembled WGS sequence"/>
</dbReference>
<evidence type="ECO:0000256" key="2">
    <source>
        <dbReference type="SAM" id="Phobius"/>
    </source>
</evidence>
<gene>
    <name evidence="3" type="ORF">EAS64_34995</name>
</gene>
<evidence type="ECO:0000313" key="4">
    <source>
        <dbReference type="Proteomes" id="UP000460272"/>
    </source>
</evidence>
<feature type="compositionally biased region" description="Basic and acidic residues" evidence="1">
    <location>
        <begin position="48"/>
        <end position="59"/>
    </location>
</feature>
<comment type="caution">
    <text evidence="3">The sequence shown here is derived from an EMBL/GenBank/DDBJ whole genome shotgun (WGS) entry which is preliminary data.</text>
</comment>
<evidence type="ECO:0000256" key="1">
    <source>
        <dbReference type="SAM" id="MobiDB-lite"/>
    </source>
</evidence>
<feature type="region of interest" description="Disordered" evidence="1">
    <location>
        <begin position="47"/>
        <end position="80"/>
    </location>
</feature>
<dbReference type="EMBL" id="RPFW01000008">
    <property type="protein sequence ID" value="TVZ00593.1"/>
    <property type="molecule type" value="Genomic_DNA"/>
</dbReference>
<feature type="transmembrane region" description="Helical" evidence="2">
    <location>
        <begin position="28"/>
        <end position="46"/>
    </location>
</feature>
<keyword evidence="2" id="KW-1133">Transmembrane helix</keyword>
<accession>A0A6P2BTQ8</accession>
<protein>
    <submittedName>
        <fullName evidence="3">Uncharacterized protein</fullName>
    </submittedName>
</protein>
<reference evidence="3 4" key="1">
    <citation type="submission" date="2018-11" db="EMBL/GenBank/DDBJ databases">
        <title>Trebonia kvetii gen.nov., sp.nov., a novel acidophilic actinobacterium, and proposal of the new actinobacterial family Treboniaceae fam. nov.</title>
        <authorList>
            <person name="Rapoport D."/>
            <person name="Sagova-Mareckova M."/>
            <person name="Sedlacek I."/>
            <person name="Provaznik J."/>
            <person name="Kralova S."/>
            <person name="Pavlinic D."/>
            <person name="Benes V."/>
            <person name="Kopecky J."/>
        </authorList>
    </citation>
    <scope>NUCLEOTIDE SEQUENCE [LARGE SCALE GENOMIC DNA]</scope>
    <source>
        <strain evidence="3 4">15Tr583</strain>
    </source>
</reference>
<keyword evidence="2" id="KW-0472">Membrane</keyword>
<evidence type="ECO:0000313" key="3">
    <source>
        <dbReference type="EMBL" id="TVZ00593.1"/>
    </source>
</evidence>
<organism evidence="3 4">
    <name type="scientific">Trebonia kvetii</name>
    <dbReference type="NCBI Taxonomy" id="2480626"/>
    <lineage>
        <taxon>Bacteria</taxon>
        <taxon>Bacillati</taxon>
        <taxon>Actinomycetota</taxon>
        <taxon>Actinomycetes</taxon>
        <taxon>Streptosporangiales</taxon>
        <taxon>Treboniaceae</taxon>
        <taxon>Trebonia</taxon>
    </lineage>
</organism>
<keyword evidence="4" id="KW-1185">Reference proteome</keyword>
<dbReference type="RefSeq" id="WP_145860148.1">
    <property type="nucleotide sequence ID" value="NZ_RPFW01000008.1"/>
</dbReference>
<proteinExistence type="predicted"/>
<name>A0A6P2BTQ8_9ACTN</name>
<keyword evidence="2" id="KW-0812">Transmembrane</keyword>